<name>K9ZN44_ANACC</name>
<evidence type="ECO:0000256" key="1">
    <source>
        <dbReference type="SAM" id="MobiDB-lite"/>
    </source>
</evidence>
<dbReference type="AlphaFoldDB" id="K9ZN44"/>
<proteinExistence type="predicted"/>
<sequence>MQAVLYLNSGKGRSNKMSTKLTPSHSAGGFAVSI</sequence>
<feature type="region of interest" description="Disordered" evidence="1">
    <location>
        <begin position="8"/>
        <end position="34"/>
    </location>
</feature>
<dbReference type="EMBL" id="CP003659">
    <property type="protein sequence ID" value="AFZ59720.1"/>
    <property type="molecule type" value="Genomic_DNA"/>
</dbReference>
<dbReference type="KEGG" id="acy:Anacy_4358"/>
<dbReference type="HOGENOM" id="CLU_3371663_0_0_3"/>
<gene>
    <name evidence="2" type="ordered locus">Anacy_4358</name>
</gene>
<feature type="compositionally biased region" description="Polar residues" evidence="1">
    <location>
        <begin position="11"/>
        <end position="25"/>
    </location>
</feature>
<dbReference type="Proteomes" id="UP000010474">
    <property type="component" value="Chromosome"/>
</dbReference>
<evidence type="ECO:0000313" key="2">
    <source>
        <dbReference type="EMBL" id="AFZ59720.1"/>
    </source>
</evidence>
<accession>K9ZN44</accession>
<evidence type="ECO:0000313" key="3">
    <source>
        <dbReference type="Proteomes" id="UP000010474"/>
    </source>
</evidence>
<protein>
    <submittedName>
        <fullName evidence="2">Uncharacterized protein</fullName>
    </submittedName>
</protein>
<organism evidence="2 3">
    <name type="scientific">Anabaena cylindrica (strain ATCC 27899 / PCC 7122)</name>
    <dbReference type="NCBI Taxonomy" id="272123"/>
    <lineage>
        <taxon>Bacteria</taxon>
        <taxon>Bacillati</taxon>
        <taxon>Cyanobacteriota</taxon>
        <taxon>Cyanophyceae</taxon>
        <taxon>Nostocales</taxon>
        <taxon>Nostocaceae</taxon>
        <taxon>Anabaena</taxon>
    </lineage>
</organism>
<reference evidence="3" key="1">
    <citation type="journal article" date="2013" name="Proc. Natl. Acad. Sci. U.S.A.">
        <title>Improving the coverage of the cyanobacterial phylum using diversity-driven genome sequencing.</title>
        <authorList>
            <person name="Shih P.M."/>
            <person name="Wu D."/>
            <person name="Latifi A."/>
            <person name="Axen S.D."/>
            <person name="Fewer D.P."/>
            <person name="Talla E."/>
            <person name="Calteau A."/>
            <person name="Cai F."/>
            <person name="Tandeau de Marsac N."/>
            <person name="Rippka R."/>
            <person name="Herdman M."/>
            <person name="Sivonen K."/>
            <person name="Coursin T."/>
            <person name="Laurent T."/>
            <person name="Goodwin L."/>
            <person name="Nolan M."/>
            <person name="Davenport K.W."/>
            <person name="Han C.S."/>
            <person name="Rubin E.M."/>
            <person name="Eisen J.A."/>
            <person name="Woyke T."/>
            <person name="Gugger M."/>
            <person name="Kerfeld C.A."/>
        </authorList>
    </citation>
    <scope>NUCLEOTIDE SEQUENCE [LARGE SCALE GENOMIC DNA]</scope>
    <source>
        <strain evidence="3">ATCC 27899 / PCC 7122</strain>
    </source>
</reference>
<keyword evidence="3" id="KW-1185">Reference proteome</keyword>